<organism evidence="1 2">
    <name type="scientific">Capsella rubella</name>
    <dbReference type="NCBI Taxonomy" id="81985"/>
    <lineage>
        <taxon>Eukaryota</taxon>
        <taxon>Viridiplantae</taxon>
        <taxon>Streptophyta</taxon>
        <taxon>Embryophyta</taxon>
        <taxon>Tracheophyta</taxon>
        <taxon>Spermatophyta</taxon>
        <taxon>Magnoliopsida</taxon>
        <taxon>eudicotyledons</taxon>
        <taxon>Gunneridae</taxon>
        <taxon>Pentapetalae</taxon>
        <taxon>rosids</taxon>
        <taxon>malvids</taxon>
        <taxon>Brassicales</taxon>
        <taxon>Brassicaceae</taxon>
        <taxon>Camelineae</taxon>
        <taxon>Capsella</taxon>
    </lineage>
</organism>
<dbReference type="GO" id="GO:0010468">
    <property type="term" value="P:regulation of gene expression"/>
    <property type="evidence" value="ECO:0007669"/>
    <property type="project" value="InterPro"/>
</dbReference>
<dbReference type="Proteomes" id="UP000029121">
    <property type="component" value="Unassembled WGS sequence"/>
</dbReference>
<reference evidence="2" key="1">
    <citation type="journal article" date="2013" name="Nat. Genet.">
        <title>The Capsella rubella genome and the genomic consequences of rapid mating system evolution.</title>
        <authorList>
            <person name="Slotte T."/>
            <person name="Hazzouri K.M."/>
            <person name="Agren J.A."/>
            <person name="Koenig D."/>
            <person name="Maumus F."/>
            <person name="Guo Y.L."/>
            <person name="Steige K."/>
            <person name="Platts A.E."/>
            <person name="Escobar J.S."/>
            <person name="Newman L.K."/>
            <person name="Wang W."/>
            <person name="Mandakova T."/>
            <person name="Vello E."/>
            <person name="Smith L.M."/>
            <person name="Henz S.R."/>
            <person name="Steffen J."/>
            <person name="Takuno S."/>
            <person name="Brandvain Y."/>
            <person name="Coop G."/>
            <person name="Andolfatto P."/>
            <person name="Hu T.T."/>
            <person name="Blanchette M."/>
            <person name="Clark R.M."/>
            <person name="Quesneville H."/>
            <person name="Nordborg M."/>
            <person name="Gaut B.S."/>
            <person name="Lysak M.A."/>
            <person name="Jenkins J."/>
            <person name="Grimwood J."/>
            <person name="Chapman J."/>
            <person name="Prochnik S."/>
            <person name="Shu S."/>
            <person name="Rokhsar D."/>
            <person name="Schmutz J."/>
            <person name="Weigel D."/>
            <person name="Wright S.I."/>
        </authorList>
    </citation>
    <scope>NUCLEOTIDE SEQUENCE [LARGE SCALE GENOMIC DNA]</scope>
    <source>
        <strain evidence="2">cv. Monte Gargano</strain>
    </source>
</reference>
<name>R0HMH2_9BRAS</name>
<dbReference type="InterPro" id="IPR024768">
    <property type="entry name" value="Marf1"/>
</dbReference>
<feature type="non-terminal residue" evidence="1">
    <location>
        <position position="79"/>
    </location>
</feature>
<proteinExistence type="predicted"/>
<gene>
    <name evidence="1" type="ORF">CARUB_v10018426mg</name>
</gene>
<feature type="non-terminal residue" evidence="1">
    <location>
        <position position="1"/>
    </location>
</feature>
<dbReference type="PANTHER" id="PTHR14379">
    <property type="entry name" value="LIMKAIN B LKAP"/>
    <property type="match status" value="1"/>
</dbReference>
<evidence type="ECO:0008006" key="3">
    <source>
        <dbReference type="Google" id="ProtNLM"/>
    </source>
</evidence>
<dbReference type="GO" id="GO:0005777">
    <property type="term" value="C:peroxisome"/>
    <property type="evidence" value="ECO:0007669"/>
    <property type="project" value="InterPro"/>
</dbReference>
<protein>
    <recommendedName>
        <fullName evidence="3">NYN domain-containing protein</fullName>
    </recommendedName>
</protein>
<dbReference type="AlphaFoldDB" id="R0HMH2"/>
<dbReference type="EMBL" id="KB870809">
    <property type="protein sequence ID" value="EOA25118.1"/>
    <property type="molecule type" value="Genomic_DNA"/>
</dbReference>
<accession>R0HMH2</accession>
<evidence type="ECO:0000313" key="2">
    <source>
        <dbReference type="Proteomes" id="UP000029121"/>
    </source>
</evidence>
<dbReference type="PANTHER" id="PTHR14379:SF3">
    <property type="entry name" value="MEIOSIS REGULATOR AND MRNA STABILITY FACTOR 1"/>
    <property type="match status" value="1"/>
</dbReference>
<keyword evidence="2" id="KW-1185">Reference proteome</keyword>
<sequence>FTMSSLTSKFSDAETGVFWDLDDCPIPNDLSLASIYDNIKLALKNRDYTGRVSIVAYSSGREQINEEEFESANIKLIQP</sequence>
<evidence type="ECO:0000313" key="1">
    <source>
        <dbReference type="EMBL" id="EOA25118.1"/>
    </source>
</evidence>